<protein>
    <recommendedName>
        <fullName evidence="1">Carboxymuconolactone decarboxylase-like domain-containing protein</fullName>
    </recommendedName>
</protein>
<dbReference type="SUPFAM" id="SSF69118">
    <property type="entry name" value="AhpD-like"/>
    <property type="match status" value="1"/>
</dbReference>
<dbReference type="Pfam" id="PF02627">
    <property type="entry name" value="CMD"/>
    <property type="match status" value="1"/>
</dbReference>
<dbReference type="InterPro" id="IPR004675">
    <property type="entry name" value="AhpD_core"/>
</dbReference>
<comment type="caution">
    <text evidence="2">The sequence shown here is derived from an EMBL/GenBank/DDBJ whole genome shotgun (WGS) entry which is preliminary data.</text>
</comment>
<dbReference type="GO" id="GO:0051920">
    <property type="term" value="F:peroxiredoxin activity"/>
    <property type="evidence" value="ECO:0007669"/>
    <property type="project" value="InterPro"/>
</dbReference>
<dbReference type="RefSeq" id="WP_045979429.1">
    <property type="nucleotide sequence ID" value="NZ_JXXY01000007.1"/>
</dbReference>
<evidence type="ECO:0000313" key="2">
    <source>
        <dbReference type="EMBL" id="KJY99313.1"/>
    </source>
</evidence>
<evidence type="ECO:0000259" key="1">
    <source>
        <dbReference type="Pfam" id="PF02627"/>
    </source>
</evidence>
<dbReference type="GeneID" id="58228943"/>
<accession>A0A0F4PPC6</accession>
<dbReference type="EMBL" id="JXXZ01000008">
    <property type="protein sequence ID" value="KJY99313.1"/>
    <property type="molecule type" value="Genomic_DNA"/>
</dbReference>
<dbReference type="OrthoDB" id="9801997at2"/>
<dbReference type="PATRIC" id="fig|151081.8.peg.1962"/>
<feature type="domain" description="Carboxymuconolactone decarboxylase-like" evidence="1">
    <location>
        <begin position="12"/>
        <end position="93"/>
    </location>
</feature>
<reference evidence="2 3" key="1">
    <citation type="journal article" date="2015" name="BMC Genomics">
        <title>Genome mining reveals unlocked bioactive potential of marine Gram-negative bacteria.</title>
        <authorList>
            <person name="Machado H."/>
            <person name="Sonnenschein E.C."/>
            <person name="Melchiorsen J."/>
            <person name="Gram L."/>
        </authorList>
    </citation>
    <scope>NUCLEOTIDE SEQUENCE [LARGE SCALE GENOMIC DNA]</scope>
    <source>
        <strain evidence="2 3">S3137</strain>
    </source>
</reference>
<dbReference type="AlphaFoldDB" id="A0A0F4PPC6"/>
<proteinExistence type="predicted"/>
<dbReference type="PANTHER" id="PTHR34846">
    <property type="entry name" value="4-CARBOXYMUCONOLACTONE DECARBOXYLASE FAMILY PROTEIN (AFU_ORTHOLOGUE AFUA_6G11590)"/>
    <property type="match status" value="1"/>
</dbReference>
<dbReference type="PANTHER" id="PTHR34846:SF10">
    <property type="entry name" value="CYTOPLASMIC PROTEIN"/>
    <property type="match status" value="1"/>
</dbReference>
<organism evidence="2 3">
    <name type="scientific">Pseudoalteromonas ruthenica</name>
    <dbReference type="NCBI Taxonomy" id="151081"/>
    <lineage>
        <taxon>Bacteria</taxon>
        <taxon>Pseudomonadati</taxon>
        <taxon>Pseudomonadota</taxon>
        <taxon>Gammaproteobacteria</taxon>
        <taxon>Alteromonadales</taxon>
        <taxon>Pseudoalteromonadaceae</taxon>
        <taxon>Pseudoalteromonas</taxon>
    </lineage>
</organism>
<dbReference type="NCBIfam" id="TIGR00778">
    <property type="entry name" value="ahpD_dom"/>
    <property type="match status" value="1"/>
</dbReference>
<gene>
    <name evidence="2" type="ORF">TW72_10610</name>
</gene>
<dbReference type="InterPro" id="IPR029032">
    <property type="entry name" value="AhpD-like"/>
</dbReference>
<keyword evidence="3" id="KW-1185">Reference proteome</keyword>
<dbReference type="Gene3D" id="1.20.1290.10">
    <property type="entry name" value="AhpD-like"/>
    <property type="match status" value="1"/>
</dbReference>
<evidence type="ECO:0000313" key="3">
    <source>
        <dbReference type="Proteomes" id="UP000033664"/>
    </source>
</evidence>
<dbReference type="Proteomes" id="UP000033664">
    <property type="component" value="Unassembled WGS sequence"/>
</dbReference>
<name>A0A0F4PPC6_9GAMM</name>
<dbReference type="InterPro" id="IPR003779">
    <property type="entry name" value="CMD-like"/>
</dbReference>
<sequence>MLSQQQLYQLLPQLPEALMAMTESAEHQLEPELIHMVRLRVSAINGCRFCIAMHTREAQQSNITEATIAALLNSPAASTFTVTQWAALQWAEALTVLGKHEQLGESMERLQAHYNTEQIVALCAVIIQINGWNRVAIGFDF</sequence>